<evidence type="ECO:0000256" key="8">
    <source>
        <dbReference type="ARBA" id="ARBA00022989"/>
    </source>
</evidence>
<keyword evidence="5" id="KW-0808">Transferase</keyword>
<evidence type="ECO:0000313" key="16">
    <source>
        <dbReference type="Proteomes" id="UP000092600"/>
    </source>
</evidence>
<comment type="caution">
    <text evidence="15">The sequence shown here is derived from an EMBL/GenBank/DDBJ whole genome shotgun (WGS) entry which is preliminary data.</text>
</comment>
<keyword evidence="8" id="KW-1133">Transmembrane helix</keyword>
<evidence type="ECO:0000256" key="14">
    <source>
        <dbReference type="SAM" id="MobiDB-lite"/>
    </source>
</evidence>
<evidence type="ECO:0000256" key="7">
    <source>
        <dbReference type="ARBA" id="ARBA00022968"/>
    </source>
</evidence>
<evidence type="ECO:0000256" key="13">
    <source>
        <dbReference type="ARBA" id="ARBA00030350"/>
    </source>
</evidence>
<comment type="subcellular location">
    <subcellularLocation>
        <location evidence="1">Membrane</location>
        <topology evidence="1">Single-pass type II membrane protein</topology>
    </subcellularLocation>
</comment>
<evidence type="ECO:0000256" key="11">
    <source>
        <dbReference type="ARBA" id="ARBA00023253"/>
    </source>
</evidence>
<organism evidence="15 16">
    <name type="scientific">Ananas comosus</name>
    <name type="common">Pineapple</name>
    <name type="synonym">Ananas ananas</name>
    <dbReference type="NCBI Taxonomy" id="4615"/>
    <lineage>
        <taxon>Eukaryota</taxon>
        <taxon>Viridiplantae</taxon>
        <taxon>Streptophyta</taxon>
        <taxon>Embryophyta</taxon>
        <taxon>Tracheophyta</taxon>
        <taxon>Spermatophyta</taxon>
        <taxon>Magnoliopsida</taxon>
        <taxon>Liliopsida</taxon>
        <taxon>Poales</taxon>
        <taxon>Bromeliaceae</taxon>
        <taxon>Bromelioideae</taxon>
        <taxon>Ananas</taxon>
    </lineage>
</organism>
<evidence type="ECO:0000256" key="4">
    <source>
        <dbReference type="ARBA" id="ARBA00022676"/>
    </source>
</evidence>
<feature type="compositionally biased region" description="Basic and acidic residues" evidence="14">
    <location>
        <begin position="475"/>
        <end position="487"/>
    </location>
</feature>
<evidence type="ECO:0000256" key="12">
    <source>
        <dbReference type="ARBA" id="ARBA00023277"/>
    </source>
</evidence>
<accession>A0A199WAG8</accession>
<evidence type="ECO:0000256" key="3">
    <source>
        <dbReference type="ARBA" id="ARBA00007737"/>
    </source>
</evidence>
<evidence type="ECO:0000313" key="15">
    <source>
        <dbReference type="EMBL" id="OAY85885.1"/>
    </source>
</evidence>
<proteinExistence type="inferred from homology"/>
<keyword evidence="7" id="KW-0735">Signal-anchor</keyword>
<keyword evidence="9" id="KW-0472">Membrane</keyword>
<dbReference type="Pfam" id="PF10250">
    <property type="entry name" value="O-FucT"/>
    <property type="match status" value="1"/>
</dbReference>
<dbReference type="GO" id="GO:0006004">
    <property type="term" value="P:fucose metabolic process"/>
    <property type="evidence" value="ECO:0007669"/>
    <property type="project" value="UniProtKB-KW"/>
</dbReference>
<dbReference type="GO" id="GO:0016757">
    <property type="term" value="F:glycosyltransferase activity"/>
    <property type="evidence" value="ECO:0007669"/>
    <property type="project" value="UniProtKB-KW"/>
</dbReference>
<evidence type="ECO:0000256" key="2">
    <source>
        <dbReference type="ARBA" id="ARBA00004881"/>
    </source>
</evidence>
<dbReference type="GO" id="GO:0005737">
    <property type="term" value="C:cytoplasm"/>
    <property type="evidence" value="ECO:0007669"/>
    <property type="project" value="TreeGrafter"/>
</dbReference>
<comment type="pathway">
    <text evidence="2">Glycan metabolism.</text>
</comment>
<dbReference type="PANTHER" id="PTHR31741">
    <property type="entry name" value="OS02G0726500 PROTEIN-RELATED"/>
    <property type="match status" value="1"/>
</dbReference>
<dbReference type="GO" id="GO:0016020">
    <property type="term" value="C:membrane"/>
    <property type="evidence" value="ECO:0007669"/>
    <property type="project" value="UniProtKB-SubCell"/>
</dbReference>
<evidence type="ECO:0000256" key="9">
    <source>
        <dbReference type="ARBA" id="ARBA00023136"/>
    </source>
</evidence>
<name>A0A199WAG8_ANACO</name>
<evidence type="ECO:0000256" key="5">
    <source>
        <dbReference type="ARBA" id="ARBA00022679"/>
    </source>
</evidence>
<reference evidence="15 16" key="1">
    <citation type="journal article" date="2016" name="DNA Res.">
        <title>The draft genome of MD-2 pineapple using hybrid error correction of long reads.</title>
        <authorList>
            <person name="Redwan R.M."/>
            <person name="Saidin A."/>
            <person name="Kumar S.V."/>
        </authorList>
    </citation>
    <scope>NUCLEOTIDE SEQUENCE [LARGE SCALE GENOMIC DNA]</scope>
    <source>
        <strain evidence="16">cv. MD2</strain>
        <tissue evidence="15">Leaf</tissue>
    </source>
</reference>
<dbReference type="EMBL" id="LSRQ01000033">
    <property type="protein sequence ID" value="OAY85885.1"/>
    <property type="molecule type" value="Genomic_DNA"/>
</dbReference>
<evidence type="ECO:0000256" key="10">
    <source>
        <dbReference type="ARBA" id="ARBA00023180"/>
    </source>
</evidence>
<keyword evidence="12" id="KW-0119">Carbohydrate metabolism</keyword>
<evidence type="ECO:0000256" key="1">
    <source>
        <dbReference type="ARBA" id="ARBA00004606"/>
    </source>
</evidence>
<evidence type="ECO:0000256" key="6">
    <source>
        <dbReference type="ARBA" id="ARBA00022692"/>
    </source>
</evidence>
<feature type="region of interest" description="Disordered" evidence="14">
    <location>
        <begin position="443"/>
        <end position="492"/>
    </location>
</feature>
<comment type="similarity">
    <text evidence="3">Belongs to the glycosyltransferase GT106 family.</text>
</comment>
<dbReference type="AlphaFoldDB" id="A0A199WAG8"/>
<keyword evidence="4" id="KW-0328">Glycosyltransferase</keyword>
<dbReference type="STRING" id="4615.A0A199WAG8"/>
<dbReference type="PANTHER" id="PTHR31741:SF2">
    <property type="entry name" value="O-FUCOSYLTRANSFERASE 13"/>
    <property type="match status" value="1"/>
</dbReference>
<dbReference type="Proteomes" id="UP000092600">
    <property type="component" value="Unassembled WGS sequence"/>
</dbReference>
<protein>
    <recommendedName>
        <fullName evidence="13">O-fucosyltransferase family protein</fullName>
    </recommendedName>
</protein>
<sequence length="514" mass="58508">HITSVEEREKPIAIWKAPRQVEWRPCEWWCNNEASSPLPIKNNGYIRIDCYGGLNQMKHDLCGGIGIARLLNATMVLPIAAYWNESRSISNFADVFDVDYFIEKMKGFVAIVKGLPEEIASEEPFKVNCTSEKAILTMLGACFLPSWSITMYLLHAKASICRGCYDALHLNRALEAKGSELLKAIPEPFLSLHLRFEPDMVAYSQCLYEGLSSASLAAIEAARGDRKSWTGDAARVRRNRRKCPLTPNEMAFILQAFGISPSTTICLAAGDGLVEIEGFISVYTNVYTKSSLLSNEDFDRMHRNTKAALDYYVSMHTDAYVATYFGNMDEMSVLLDDRVGVLEDFAASAEERYSDLSQYMGMLEERFYLMEMDIVAAMATFRHRLEQFKVNLARRNDERDVRDVLLQDRCPGQKRSRTLRRGRHYLSEPRAIELYKEVKHRKAKDLTEEGLSSSETVKSHAALKRIASKQSASHSAKEPTRTKRNTENPKMNFVRKLLRLQNCRKLRPTEPVYA</sequence>
<gene>
    <name evidence="15" type="ORF">ACMD2_16393</name>
</gene>
<keyword evidence="11" id="KW-0294">Fucose metabolism</keyword>
<feature type="non-terminal residue" evidence="15">
    <location>
        <position position="1"/>
    </location>
</feature>
<dbReference type="InterPro" id="IPR019378">
    <property type="entry name" value="GDP-Fuc_O-FucTrfase"/>
</dbReference>
<keyword evidence="10" id="KW-0325">Glycoprotein</keyword>
<keyword evidence="6" id="KW-0812">Transmembrane</keyword>